<reference evidence="2 3" key="1">
    <citation type="journal article" date="2015" name="Stand. Genomic Sci.">
        <title>Genomic Encyclopedia of Bacterial and Archaeal Type Strains, Phase III: the genomes of soil and plant-associated and newly described type strains.</title>
        <authorList>
            <person name="Whitman W.B."/>
            <person name="Woyke T."/>
            <person name="Klenk H.P."/>
            <person name="Zhou Y."/>
            <person name="Lilburn T.G."/>
            <person name="Beck B.J."/>
            <person name="De Vos P."/>
            <person name="Vandamme P."/>
            <person name="Eisen J.A."/>
            <person name="Garrity G."/>
            <person name="Hugenholtz P."/>
            <person name="Kyrpides N.C."/>
        </authorList>
    </citation>
    <scope>NUCLEOTIDE SEQUENCE [LARGE SCALE GENOMIC DNA]</scope>
    <source>
        <strain evidence="2 3">CGMCC 1.6855</strain>
    </source>
</reference>
<protein>
    <submittedName>
        <fullName evidence="2">Methyltransferase family protein</fullName>
    </submittedName>
</protein>
<keyword evidence="2" id="KW-0808">Transferase</keyword>
<dbReference type="PANTHER" id="PTHR12843:SF5">
    <property type="entry name" value="EEF1A LYSINE METHYLTRANSFERASE 2"/>
    <property type="match status" value="1"/>
</dbReference>
<feature type="domain" description="Methyltransferase" evidence="1">
    <location>
        <begin position="47"/>
        <end position="141"/>
    </location>
</feature>
<dbReference type="EMBL" id="VLKR01000022">
    <property type="protein sequence ID" value="TWI17346.1"/>
    <property type="molecule type" value="Genomic_DNA"/>
</dbReference>
<proteinExistence type="predicted"/>
<dbReference type="Proteomes" id="UP000315908">
    <property type="component" value="Unassembled WGS sequence"/>
</dbReference>
<gene>
    <name evidence="2" type="ORF">IQ31_03788</name>
</gene>
<name>A0A562MBN8_9SPHI</name>
<dbReference type="Gene3D" id="3.40.50.150">
    <property type="entry name" value="Vaccinia Virus protein VP39"/>
    <property type="match status" value="1"/>
</dbReference>
<evidence type="ECO:0000313" key="3">
    <source>
        <dbReference type="Proteomes" id="UP000315908"/>
    </source>
</evidence>
<dbReference type="InterPro" id="IPR041698">
    <property type="entry name" value="Methyltransf_25"/>
</dbReference>
<dbReference type="GO" id="GO:0008168">
    <property type="term" value="F:methyltransferase activity"/>
    <property type="evidence" value="ECO:0007669"/>
    <property type="project" value="UniProtKB-KW"/>
</dbReference>
<comment type="caution">
    <text evidence="2">The sequence shown here is derived from an EMBL/GenBank/DDBJ whole genome shotgun (WGS) entry which is preliminary data.</text>
</comment>
<dbReference type="AlphaFoldDB" id="A0A562MBN8"/>
<dbReference type="GO" id="GO:0032259">
    <property type="term" value="P:methylation"/>
    <property type="evidence" value="ECO:0007669"/>
    <property type="project" value="UniProtKB-KW"/>
</dbReference>
<keyword evidence="2" id="KW-0489">Methyltransferase</keyword>
<evidence type="ECO:0000313" key="2">
    <source>
        <dbReference type="EMBL" id="TWI17346.1"/>
    </source>
</evidence>
<dbReference type="CDD" id="cd02440">
    <property type="entry name" value="AdoMet_MTases"/>
    <property type="match status" value="1"/>
</dbReference>
<dbReference type="PANTHER" id="PTHR12843">
    <property type="entry name" value="PROTEIN-LYSINE N-METHYLTRANSFERASE METTL10"/>
    <property type="match status" value="1"/>
</dbReference>
<accession>A0A562MBN8</accession>
<dbReference type="InterPro" id="IPR029063">
    <property type="entry name" value="SAM-dependent_MTases_sf"/>
</dbReference>
<sequence length="271" mass="31130">MENFNRKKHWEEIYENKPLESVSWYQPTPEVSLHFINQSSLPKKAKIIDIGGGDSFLVDFLLKAGFEDITVLDISSTAIERAKKRLGNQATKVKWIVSDILDFVPDTPYDFWHDRATFHFLTARQEIERYIEIADQAIAVGGILVVGTFSEQRPTKCSGITIKQYSAQSISDLFQTYFRKIECIDIDHITPFDTKQCFAVFAKSCYSRVEYFSRNRASLCRSNLPVCANFYWNFPIKVLPKHSISRVLPLNFSLRGSMNTPLLEEAHGKIV</sequence>
<dbReference type="SUPFAM" id="SSF53335">
    <property type="entry name" value="S-adenosyl-L-methionine-dependent methyltransferases"/>
    <property type="match status" value="1"/>
</dbReference>
<evidence type="ECO:0000259" key="1">
    <source>
        <dbReference type="Pfam" id="PF13649"/>
    </source>
</evidence>
<dbReference type="Pfam" id="PF13649">
    <property type="entry name" value="Methyltransf_25"/>
    <property type="match status" value="1"/>
</dbReference>
<organism evidence="2 3">
    <name type="scientific">Sphingobacterium siyangense</name>
    <dbReference type="NCBI Taxonomy" id="459529"/>
    <lineage>
        <taxon>Bacteria</taxon>
        <taxon>Pseudomonadati</taxon>
        <taxon>Bacteroidota</taxon>
        <taxon>Sphingobacteriia</taxon>
        <taxon>Sphingobacteriales</taxon>
        <taxon>Sphingobacteriaceae</taxon>
        <taxon>Sphingobacterium</taxon>
    </lineage>
</organism>